<evidence type="ECO:0000259" key="1">
    <source>
        <dbReference type="Pfam" id="PF00975"/>
    </source>
</evidence>
<sequence>MDRDTMPSKLTVYHVAGVATYPSTFVECRKQLERILALHGTEASFETLFPYGDYSRSMWRQIWEVRSDLTRLVLPTRIGSKTMLREIERSHEGGPILLIGHSGGGVAAYQTARMLLRQGIPPEELRVAQIGSPKVPVDDALKASVGYFYAVNAAGKPADPITRIGSWAGWASGGSGRVPAWSRARHAPGHMQGLTVIGGHTNYFRHQLPYVDERSLSNLDKTVGAMAEWLKSSYFSSTLLKG</sequence>
<evidence type="ECO:0000313" key="2">
    <source>
        <dbReference type="EMBL" id="OXM13190.1"/>
    </source>
</evidence>
<reference evidence="2 3" key="1">
    <citation type="submission" date="2017-07" db="EMBL/GenBank/DDBJ databases">
        <title>Paenibacillus herberti R33 genome sequencing and assembly.</title>
        <authorList>
            <person name="Su W."/>
        </authorList>
    </citation>
    <scope>NUCLEOTIDE SEQUENCE [LARGE SCALE GENOMIC DNA]</scope>
    <source>
        <strain evidence="2 3">R33</strain>
    </source>
</reference>
<accession>A0A229NTI2</accession>
<dbReference type="RefSeq" id="WP_089526919.1">
    <property type="nucleotide sequence ID" value="NZ_NMUQ01000004.1"/>
</dbReference>
<dbReference type="EMBL" id="NMUQ01000004">
    <property type="protein sequence ID" value="OXM13190.1"/>
    <property type="molecule type" value="Genomic_DNA"/>
</dbReference>
<comment type="caution">
    <text evidence="2">The sequence shown here is derived from an EMBL/GenBank/DDBJ whole genome shotgun (WGS) entry which is preliminary data.</text>
</comment>
<dbReference type="Gene3D" id="3.40.50.1820">
    <property type="entry name" value="alpha/beta hydrolase"/>
    <property type="match status" value="1"/>
</dbReference>
<keyword evidence="3" id="KW-1185">Reference proteome</keyword>
<dbReference type="AlphaFoldDB" id="A0A229NTI2"/>
<dbReference type="SUPFAM" id="SSF53474">
    <property type="entry name" value="alpha/beta-Hydrolases"/>
    <property type="match status" value="1"/>
</dbReference>
<protein>
    <recommendedName>
        <fullName evidence="1">Thioesterase domain-containing protein</fullName>
    </recommendedName>
</protein>
<name>A0A229NTI2_9BACL</name>
<dbReference type="OrthoDB" id="2558990at2"/>
<gene>
    <name evidence="2" type="ORF">CGZ75_23815</name>
</gene>
<evidence type="ECO:0000313" key="3">
    <source>
        <dbReference type="Proteomes" id="UP000215145"/>
    </source>
</evidence>
<dbReference type="Pfam" id="PF00975">
    <property type="entry name" value="Thioesterase"/>
    <property type="match status" value="1"/>
</dbReference>
<organism evidence="2 3">
    <name type="scientific">Paenibacillus herberti</name>
    <dbReference type="NCBI Taxonomy" id="1619309"/>
    <lineage>
        <taxon>Bacteria</taxon>
        <taxon>Bacillati</taxon>
        <taxon>Bacillota</taxon>
        <taxon>Bacilli</taxon>
        <taxon>Bacillales</taxon>
        <taxon>Paenibacillaceae</taxon>
        <taxon>Paenibacillus</taxon>
    </lineage>
</organism>
<proteinExistence type="predicted"/>
<dbReference type="InterPro" id="IPR029058">
    <property type="entry name" value="AB_hydrolase_fold"/>
</dbReference>
<dbReference type="InterPro" id="IPR001031">
    <property type="entry name" value="Thioesterase"/>
</dbReference>
<feature type="domain" description="Thioesterase" evidence="1">
    <location>
        <begin position="84"/>
        <end position="130"/>
    </location>
</feature>
<dbReference type="Proteomes" id="UP000215145">
    <property type="component" value="Unassembled WGS sequence"/>
</dbReference>